<accession>A0A8J3N1K5</accession>
<proteinExistence type="predicted"/>
<comment type="caution">
    <text evidence="2">The sequence shown here is derived from an EMBL/GenBank/DDBJ whole genome shotgun (WGS) entry which is preliminary data.</text>
</comment>
<evidence type="ECO:0000313" key="3">
    <source>
        <dbReference type="Proteomes" id="UP000597444"/>
    </source>
</evidence>
<evidence type="ECO:0000313" key="2">
    <source>
        <dbReference type="EMBL" id="GHO92708.1"/>
    </source>
</evidence>
<dbReference type="AlphaFoldDB" id="A0A8J3N1K5"/>
<sequence>MTSTQLEYAEKRMQQKWHDLIMAEQKGASKPVLERMYNAYMLAVEEYNRCSAAASLEQEEQTAAISSERVASPARSLHTTKRRRKAS</sequence>
<reference evidence="2" key="1">
    <citation type="submission" date="2020-10" db="EMBL/GenBank/DDBJ databases">
        <title>Taxonomic study of unclassified bacteria belonging to the class Ktedonobacteria.</title>
        <authorList>
            <person name="Yabe S."/>
            <person name="Wang C.M."/>
            <person name="Zheng Y."/>
            <person name="Sakai Y."/>
            <person name="Cavaletti L."/>
            <person name="Monciardini P."/>
            <person name="Donadio S."/>
        </authorList>
    </citation>
    <scope>NUCLEOTIDE SEQUENCE</scope>
    <source>
        <strain evidence="2">ID150040</strain>
    </source>
</reference>
<feature type="region of interest" description="Disordered" evidence="1">
    <location>
        <begin position="63"/>
        <end position="87"/>
    </location>
</feature>
<name>A0A8J3N1K5_9CHLR</name>
<dbReference type="Proteomes" id="UP000597444">
    <property type="component" value="Unassembled WGS sequence"/>
</dbReference>
<gene>
    <name evidence="2" type="ORF">KSF_027560</name>
</gene>
<evidence type="ECO:0000256" key="1">
    <source>
        <dbReference type="SAM" id="MobiDB-lite"/>
    </source>
</evidence>
<protein>
    <submittedName>
        <fullName evidence="2">Uncharacterized protein</fullName>
    </submittedName>
</protein>
<dbReference type="EMBL" id="BNJK01000001">
    <property type="protein sequence ID" value="GHO92708.1"/>
    <property type="molecule type" value="Genomic_DNA"/>
</dbReference>
<organism evidence="2 3">
    <name type="scientific">Reticulibacter mediterranei</name>
    <dbReference type="NCBI Taxonomy" id="2778369"/>
    <lineage>
        <taxon>Bacteria</taxon>
        <taxon>Bacillati</taxon>
        <taxon>Chloroflexota</taxon>
        <taxon>Ktedonobacteria</taxon>
        <taxon>Ktedonobacterales</taxon>
        <taxon>Reticulibacteraceae</taxon>
        <taxon>Reticulibacter</taxon>
    </lineage>
</organism>
<feature type="compositionally biased region" description="Basic residues" evidence="1">
    <location>
        <begin position="78"/>
        <end position="87"/>
    </location>
</feature>
<keyword evidence="3" id="KW-1185">Reference proteome</keyword>
<dbReference type="RefSeq" id="WP_220203530.1">
    <property type="nucleotide sequence ID" value="NZ_BNJK01000001.1"/>
</dbReference>